<proteinExistence type="inferred from homology"/>
<sequence>MFSAPQHAWLGHSLNFDPKPLISPTPSSPNILVIGGGVIGLITSWVLLDRGYHVTIVSKEWASYGKDQRLTSQIAGALWEYPPAVCGQHTNAESIRQSKEWCMTAYRIWEAIAADPELTKATGVRMIESIFFFHNLKDDAKQLHKLCEIFGSGVRGVARDPTLAVARGVDPNCGAADAYKLLVPVIDTDLCMSWLMDLVANKGGRMITGTIHGDIFAQERNLLSRFDAHAIVNATGLASKELASDSTCYPLRGALLRYVNDGKDFPKITSAMSIAADASVDNEIIFLVPRNDNILIVGGIAQHGEWELDLKLDSPVIQRMKARTEAFLPCLKNARLDPVYPLAQGLRPGRDENIRLDREHRRHGVEKSKIVHSYGHGGSGWSLSFGCAEDVALLIEDILQEVPTVSGGIRSRL</sequence>
<keyword evidence="5" id="KW-0560">Oxidoreductase</keyword>
<dbReference type="PANTHER" id="PTHR11530:SF25">
    <property type="entry name" value="FAD DEPENDENT OXIDOREDUCTASE DOMAIN-CONTAINING PROTEIN"/>
    <property type="match status" value="1"/>
</dbReference>
<organism evidence="7 8">
    <name type="scientific">Oculimacula yallundae</name>
    <dbReference type="NCBI Taxonomy" id="86028"/>
    <lineage>
        <taxon>Eukaryota</taxon>
        <taxon>Fungi</taxon>
        <taxon>Dikarya</taxon>
        <taxon>Ascomycota</taxon>
        <taxon>Pezizomycotina</taxon>
        <taxon>Leotiomycetes</taxon>
        <taxon>Helotiales</taxon>
        <taxon>Ploettnerulaceae</taxon>
        <taxon>Oculimacula</taxon>
    </lineage>
</organism>
<name>A0ABR4CEP9_9HELO</name>
<dbReference type="SUPFAM" id="SSF51971">
    <property type="entry name" value="Nucleotide-binding domain"/>
    <property type="match status" value="1"/>
</dbReference>
<evidence type="ECO:0000256" key="1">
    <source>
        <dbReference type="ARBA" id="ARBA00001974"/>
    </source>
</evidence>
<accession>A0ABR4CEP9</accession>
<evidence type="ECO:0000256" key="4">
    <source>
        <dbReference type="ARBA" id="ARBA00022827"/>
    </source>
</evidence>
<dbReference type="Proteomes" id="UP001595075">
    <property type="component" value="Unassembled WGS sequence"/>
</dbReference>
<gene>
    <name evidence="7" type="ORF">VTL71DRAFT_15720</name>
</gene>
<dbReference type="SUPFAM" id="SSF54373">
    <property type="entry name" value="FAD-linked reductases, C-terminal domain"/>
    <property type="match status" value="1"/>
</dbReference>
<dbReference type="PIRSF" id="PIRSF000189">
    <property type="entry name" value="D-aa_oxidase"/>
    <property type="match status" value="1"/>
</dbReference>
<evidence type="ECO:0000256" key="3">
    <source>
        <dbReference type="ARBA" id="ARBA00022630"/>
    </source>
</evidence>
<comment type="cofactor">
    <cofactor evidence="1">
        <name>FAD</name>
        <dbReference type="ChEBI" id="CHEBI:57692"/>
    </cofactor>
</comment>
<dbReference type="Pfam" id="PF01266">
    <property type="entry name" value="DAO"/>
    <property type="match status" value="1"/>
</dbReference>
<dbReference type="InterPro" id="IPR023209">
    <property type="entry name" value="DAO"/>
</dbReference>
<protein>
    <recommendedName>
        <fullName evidence="6">FAD dependent oxidoreductase domain-containing protein</fullName>
    </recommendedName>
</protein>
<dbReference type="Gene3D" id="3.30.9.10">
    <property type="entry name" value="D-Amino Acid Oxidase, subunit A, domain 2"/>
    <property type="match status" value="1"/>
</dbReference>
<feature type="domain" description="FAD dependent oxidoreductase" evidence="6">
    <location>
        <begin position="31"/>
        <end position="392"/>
    </location>
</feature>
<dbReference type="EMBL" id="JAZHXI010000009">
    <property type="protein sequence ID" value="KAL2067624.1"/>
    <property type="molecule type" value="Genomic_DNA"/>
</dbReference>
<evidence type="ECO:0000313" key="7">
    <source>
        <dbReference type="EMBL" id="KAL2067624.1"/>
    </source>
</evidence>
<dbReference type="Gene3D" id="3.40.50.720">
    <property type="entry name" value="NAD(P)-binding Rossmann-like Domain"/>
    <property type="match status" value="1"/>
</dbReference>
<comment type="caution">
    <text evidence="7">The sequence shown here is derived from an EMBL/GenBank/DDBJ whole genome shotgun (WGS) entry which is preliminary data.</text>
</comment>
<evidence type="ECO:0000313" key="8">
    <source>
        <dbReference type="Proteomes" id="UP001595075"/>
    </source>
</evidence>
<evidence type="ECO:0000256" key="5">
    <source>
        <dbReference type="ARBA" id="ARBA00023002"/>
    </source>
</evidence>
<evidence type="ECO:0000256" key="2">
    <source>
        <dbReference type="ARBA" id="ARBA00006730"/>
    </source>
</evidence>
<reference evidence="7 8" key="1">
    <citation type="journal article" date="2024" name="Commun. Biol.">
        <title>Comparative genomic analysis of thermophilic fungi reveals convergent evolutionary adaptations and gene losses.</title>
        <authorList>
            <person name="Steindorff A.S."/>
            <person name="Aguilar-Pontes M.V."/>
            <person name="Robinson A.J."/>
            <person name="Andreopoulos B."/>
            <person name="LaButti K."/>
            <person name="Kuo A."/>
            <person name="Mondo S."/>
            <person name="Riley R."/>
            <person name="Otillar R."/>
            <person name="Haridas S."/>
            <person name="Lipzen A."/>
            <person name="Grimwood J."/>
            <person name="Schmutz J."/>
            <person name="Clum A."/>
            <person name="Reid I.D."/>
            <person name="Moisan M.C."/>
            <person name="Butler G."/>
            <person name="Nguyen T.T.M."/>
            <person name="Dewar K."/>
            <person name="Conant G."/>
            <person name="Drula E."/>
            <person name="Henrissat B."/>
            <person name="Hansel C."/>
            <person name="Singer S."/>
            <person name="Hutchinson M.I."/>
            <person name="de Vries R.P."/>
            <person name="Natvig D.O."/>
            <person name="Powell A.J."/>
            <person name="Tsang A."/>
            <person name="Grigoriev I.V."/>
        </authorList>
    </citation>
    <scope>NUCLEOTIDE SEQUENCE [LARGE SCALE GENOMIC DNA]</scope>
    <source>
        <strain evidence="7 8">CBS 494.80</strain>
    </source>
</reference>
<dbReference type="PANTHER" id="PTHR11530">
    <property type="entry name" value="D-AMINO ACID OXIDASE"/>
    <property type="match status" value="1"/>
</dbReference>
<keyword evidence="3" id="KW-0285">Flavoprotein</keyword>
<comment type="similarity">
    <text evidence="2">Belongs to the DAMOX/DASOX family.</text>
</comment>
<keyword evidence="8" id="KW-1185">Reference proteome</keyword>
<evidence type="ECO:0000259" key="6">
    <source>
        <dbReference type="Pfam" id="PF01266"/>
    </source>
</evidence>
<keyword evidence="4" id="KW-0274">FAD</keyword>
<dbReference type="InterPro" id="IPR006076">
    <property type="entry name" value="FAD-dep_OxRdtase"/>
</dbReference>